<evidence type="ECO:0000256" key="2">
    <source>
        <dbReference type="ARBA" id="ARBA00023125"/>
    </source>
</evidence>
<feature type="domain" description="HTH araC/xylS-type" evidence="5">
    <location>
        <begin position="115"/>
        <end position="217"/>
    </location>
</feature>
<evidence type="ECO:0000256" key="1">
    <source>
        <dbReference type="ARBA" id="ARBA00023015"/>
    </source>
</evidence>
<keyword evidence="4" id="KW-0472">Membrane</keyword>
<sequence length="235" mass="26027">MGWGAGPWLDLALAVLALALALRLACLGGFPDRRLAAWKWTGCSILALFGLVDMATAFELWPVEVPSQSNALAAGLALLVGGLVYLAFLSLHQSGPLAWLSFAHRVQPVTDDTALRIEAFMQRDQPWKDPDLTLARLARRLTLTQRQLSGYINIRHAMGFRQWLGTYRIEEAKRLMRVVPRRPLVELMLDAGFQTRSSFNKVFKDITGQTPSEWRRQALATPAVPAAPAPGRGSR</sequence>
<dbReference type="PANTHER" id="PTHR43280">
    <property type="entry name" value="ARAC-FAMILY TRANSCRIPTIONAL REGULATOR"/>
    <property type="match status" value="1"/>
</dbReference>
<feature type="transmembrane region" description="Helical" evidence="4">
    <location>
        <begin position="37"/>
        <end position="58"/>
    </location>
</feature>
<keyword evidence="4" id="KW-0812">Transmembrane</keyword>
<protein>
    <submittedName>
        <fullName evidence="6">Helix-turn-helix domain-containing protein</fullName>
    </submittedName>
</protein>
<dbReference type="EMBL" id="JBHRSV010000005">
    <property type="protein sequence ID" value="MFC2925592.1"/>
    <property type="molecule type" value="Genomic_DNA"/>
</dbReference>
<evidence type="ECO:0000313" key="7">
    <source>
        <dbReference type="Proteomes" id="UP001595379"/>
    </source>
</evidence>
<dbReference type="Proteomes" id="UP001595379">
    <property type="component" value="Unassembled WGS sequence"/>
</dbReference>
<keyword evidence="7" id="KW-1185">Reference proteome</keyword>
<dbReference type="PANTHER" id="PTHR43280:SF29">
    <property type="entry name" value="ARAC-FAMILY TRANSCRIPTIONAL REGULATOR"/>
    <property type="match status" value="1"/>
</dbReference>
<evidence type="ECO:0000259" key="5">
    <source>
        <dbReference type="PROSITE" id="PS01124"/>
    </source>
</evidence>
<evidence type="ECO:0000256" key="4">
    <source>
        <dbReference type="SAM" id="Phobius"/>
    </source>
</evidence>
<dbReference type="InterPro" id="IPR018060">
    <property type="entry name" value="HTH_AraC"/>
</dbReference>
<organism evidence="6 7">
    <name type="scientific">Hyphobacterium vulgare</name>
    <dbReference type="NCBI Taxonomy" id="1736751"/>
    <lineage>
        <taxon>Bacteria</taxon>
        <taxon>Pseudomonadati</taxon>
        <taxon>Pseudomonadota</taxon>
        <taxon>Alphaproteobacteria</taxon>
        <taxon>Maricaulales</taxon>
        <taxon>Maricaulaceae</taxon>
        <taxon>Hyphobacterium</taxon>
    </lineage>
</organism>
<name>A0ABV6ZVX9_9PROT</name>
<dbReference type="PROSITE" id="PS01124">
    <property type="entry name" value="HTH_ARAC_FAMILY_2"/>
    <property type="match status" value="1"/>
</dbReference>
<keyword evidence="3" id="KW-0804">Transcription</keyword>
<gene>
    <name evidence="6" type="ORF">ACFOOR_05690</name>
</gene>
<dbReference type="SUPFAM" id="SSF46689">
    <property type="entry name" value="Homeodomain-like"/>
    <property type="match status" value="1"/>
</dbReference>
<dbReference type="Gene3D" id="1.10.10.60">
    <property type="entry name" value="Homeodomain-like"/>
    <property type="match status" value="1"/>
</dbReference>
<dbReference type="Pfam" id="PF12833">
    <property type="entry name" value="HTH_18"/>
    <property type="match status" value="1"/>
</dbReference>
<dbReference type="InterPro" id="IPR009057">
    <property type="entry name" value="Homeodomain-like_sf"/>
</dbReference>
<feature type="transmembrane region" description="Helical" evidence="4">
    <location>
        <begin position="70"/>
        <end position="91"/>
    </location>
</feature>
<accession>A0ABV6ZVX9</accession>
<proteinExistence type="predicted"/>
<keyword evidence="1" id="KW-0805">Transcription regulation</keyword>
<reference evidence="7" key="1">
    <citation type="journal article" date="2019" name="Int. J. Syst. Evol. Microbiol.">
        <title>The Global Catalogue of Microorganisms (GCM) 10K type strain sequencing project: providing services to taxonomists for standard genome sequencing and annotation.</title>
        <authorList>
            <consortium name="The Broad Institute Genomics Platform"/>
            <consortium name="The Broad Institute Genome Sequencing Center for Infectious Disease"/>
            <person name="Wu L."/>
            <person name="Ma J."/>
        </authorList>
    </citation>
    <scope>NUCLEOTIDE SEQUENCE [LARGE SCALE GENOMIC DNA]</scope>
    <source>
        <strain evidence="7">KCTC 52487</strain>
    </source>
</reference>
<keyword evidence="4" id="KW-1133">Transmembrane helix</keyword>
<dbReference type="RefSeq" id="WP_343165357.1">
    <property type="nucleotide sequence ID" value="NZ_JBHRSV010000005.1"/>
</dbReference>
<keyword evidence="2" id="KW-0238">DNA-binding</keyword>
<evidence type="ECO:0000313" key="6">
    <source>
        <dbReference type="EMBL" id="MFC2925592.1"/>
    </source>
</evidence>
<comment type="caution">
    <text evidence="6">The sequence shown here is derived from an EMBL/GenBank/DDBJ whole genome shotgun (WGS) entry which is preliminary data.</text>
</comment>
<dbReference type="SMART" id="SM00342">
    <property type="entry name" value="HTH_ARAC"/>
    <property type="match status" value="1"/>
</dbReference>
<evidence type="ECO:0000256" key="3">
    <source>
        <dbReference type="ARBA" id="ARBA00023163"/>
    </source>
</evidence>